<keyword evidence="5 9" id="KW-0418">Kinase</keyword>
<evidence type="ECO:0000256" key="1">
    <source>
        <dbReference type="ARBA" id="ARBA00000085"/>
    </source>
</evidence>
<dbReference type="SUPFAM" id="SSF47384">
    <property type="entry name" value="Homodimeric domain of signal transducing histidine kinase"/>
    <property type="match status" value="1"/>
</dbReference>
<keyword evidence="4" id="KW-0808">Transferase</keyword>
<dbReference type="InterPro" id="IPR003661">
    <property type="entry name" value="HisK_dim/P_dom"/>
</dbReference>
<keyword evidence="10" id="KW-1185">Reference proteome</keyword>
<feature type="domain" description="Histidine kinase" evidence="8">
    <location>
        <begin position="76"/>
        <end position="288"/>
    </location>
</feature>
<dbReference type="EMBL" id="JAFMYU010000020">
    <property type="protein sequence ID" value="MBO0933480.1"/>
    <property type="molecule type" value="Genomic_DNA"/>
</dbReference>
<dbReference type="InterPro" id="IPR004358">
    <property type="entry name" value="Sig_transdc_His_kin-like_C"/>
</dbReference>
<dbReference type="Proteomes" id="UP000664795">
    <property type="component" value="Unassembled WGS sequence"/>
</dbReference>
<keyword evidence="7" id="KW-0472">Membrane</keyword>
<sequence length="301" mass="34197">MKNILIYVARNWYYGVLIVAAFVIINAYWPAHLQSPTVSWYIWAPTILGIFVIGYFVWGNAREHQTPYVRKEVLDTIVHEFQTPISAIKMAADILQTPFGRSSTERMDKYVQMIREETERLQQQVDVMLSLARADSNRLALCLDTIDLNNLIQSIAERHGEYLQLCLQAANPMLVADRLHLTNVLHNLLDNAVKYSANDPELKIHTELDKSGLLIAVIDHGMGIPKHLQRKVFQPFFRVSDANQVNVKGFGLGLSYVQRIIEAHDWRIELVSEVGKGSEFKIRVPLRSLAIPDALPISTPA</sequence>
<protein>
    <recommendedName>
        <fullName evidence="2">histidine kinase</fullName>
        <ecNumber evidence="2">2.7.13.3</ecNumber>
    </recommendedName>
</protein>
<reference evidence="9 10" key="1">
    <citation type="submission" date="2021-03" db="EMBL/GenBank/DDBJ databases">
        <title>Fibrella sp. HMF5036 genome sequencing and assembly.</title>
        <authorList>
            <person name="Kang H."/>
            <person name="Kim H."/>
            <person name="Bae S."/>
            <person name="Joh K."/>
        </authorList>
    </citation>
    <scope>NUCLEOTIDE SEQUENCE [LARGE SCALE GENOMIC DNA]</scope>
    <source>
        <strain evidence="9 10">HMF5036</strain>
    </source>
</reference>
<comment type="catalytic activity">
    <reaction evidence="1">
        <text>ATP + protein L-histidine = ADP + protein N-phospho-L-histidine.</text>
        <dbReference type="EC" id="2.7.13.3"/>
    </reaction>
</comment>
<dbReference type="PANTHER" id="PTHR43711:SF1">
    <property type="entry name" value="HISTIDINE KINASE 1"/>
    <property type="match status" value="1"/>
</dbReference>
<comment type="caution">
    <text evidence="9">The sequence shown here is derived from an EMBL/GenBank/DDBJ whole genome shotgun (WGS) entry which is preliminary data.</text>
</comment>
<name>A0A939GAV1_9BACT</name>
<evidence type="ECO:0000256" key="4">
    <source>
        <dbReference type="ARBA" id="ARBA00022679"/>
    </source>
</evidence>
<dbReference type="Pfam" id="PF02518">
    <property type="entry name" value="HATPase_c"/>
    <property type="match status" value="1"/>
</dbReference>
<evidence type="ECO:0000313" key="10">
    <source>
        <dbReference type="Proteomes" id="UP000664795"/>
    </source>
</evidence>
<dbReference type="PROSITE" id="PS50109">
    <property type="entry name" value="HIS_KIN"/>
    <property type="match status" value="1"/>
</dbReference>
<organism evidence="9 10">
    <name type="scientific">Fibrella aquatilis</name>
    <dbReference type="NCBI Taxonomy" id="2817059"/>
    <lineage>
        <taxon>Bacteria</taxon>
        <taxon>Pseudomonadati</taxon>
        <taxon>Bacteroidota</taxon>
        <taxon>Cytophagia</taxon>
        <taxon>Cytophagales</taxon>
        <taxon>Spirosomataceae</taxon>
        <taxon>Fibrella</taxon>
    </lineage>
</organism>
<feature type="transmembrane region" description="Helical" evidence="7">
    <location>
        <begin position="41"/>
        <end position="61"/>
    </location>
</feature>
<keyword evidence="7" id="KW-0812">Transmembrane</keyword>
<dbReference type="InterPro" id="IPR003594">
    <property type="entry name" value="HATPase_dom"/>
</dbReference>
<evidence type="ECO:0000259" key="8">
    <source>
        <dbReference type="PROSITE" id="PS50109"/>
    </source>
</evidence>
<keyword evidence="3" id="KW-0597">Phosphoprotein</keyword>
<dbReference type="InterPro" id="IPR050736">
    <property type="entry name" value="Sensor_HK_Regulatory"/>
</dbReference>
<evidence type="ECO:0000256" key="7">
    <source>
        <dbReference type="SAM" id="Phobius"/>
    </source>
</evidence>
<evidence type="ECO:0000256" key="3">
    <source>
        <dbReference type="ARBA" id="ARBA00022553"/>
    </source>
</evidence>
<dbReference type="GO" id="GO:0000155">
    <property type="term" value="F:phosphorelay sensor kinase activity"/>
    <property type="evidence" value="ECO:0007669"/>
    <property type="project" value="InterPro"/>
</dbReference>
<evidence type="ECO:0000313" key="9">
    <source>
        <dbReference type="EMBL" id="MBO0933480.1"/>
    </source>
</evidence>
<dbReference type="CDD" id="cd00082">
    <property type="entry name" value="HisKA"/>
    <property type="match status" value="1"/>
</dbReference>
<keyword evidence="6" id="KW-0902">Two-component regulatory system</keyword>
<evidence type="ECO:0000256" key="2">
    <source>
        <dbReference type="ARBA" id="ARBA00012438"/>
    </source>
</evidence>
<feature type="transmembrane region" description="Helical" evidence="7">
    <location>
        <begin position="12"/>
        <end position="29"/>
    </location>
</feature>
<dbReference type="SMART" id="SM00387">
    <property type="entry name" value="HATPase_c"/>
    <property type="match status" value="1"/>
</dbReference>
<dbReference type="EC" id="2.7.13.3" evidence="2"/>
<dbReference type="Pfam" id="PF00512">
    <property type="entry name" value="HisKA"/>
    <property type="match status" value="1"/>
</dbReference>
<evidence type="ECO:0000256" key="6">
    <source>
        <dbReference type="ARBA" id="ARBA00023012"/>
    </source>
</evidence>
<dbReference type="InterPro" id="IPR036097">
    <property type="entry name" value="HisK_dim/P_sf"/>
</dbReference>
<proteinExistence type="predicted"/>
<dbReference type="SMART" id="SM00388">
    <property type="entry name" value="HisKA"/>
    <property type="match status" value="1"/>
</dbReference>
<keyword evidence="7" id="KW-1133">Transmembrane helix</keyword>
<dbReference type="InterPro" id="IPR036890">
    <property type="entry name" value="HATPase_C_sf"/>
</dbReference>
<dbReference type="PRINTS" id="PR00344">
    <property type="entry name" value="BCTRLSENSOR"/>
</dbReference>
<gene>
    <name evidence="9" type="ORF">J2I48_20890</name>
</gene>
<dbReference type="RefSeq" id="WP_207337447.1">
    <property type="nucleotide sequence ID" value="NZ_JAFMYU010000020.1"/>
</dbReference>
<dbReference type="InterPro" id="IPR005467">
    <property type="entry name" value="His_kinase_dom"/>
</dbReference>
<dbReference type="SUPFAM" id="SSF55874">
    <property type="entry name" value="ATPase domain of HSP90 chaperone/DNA topoisomerase II/histidine kinase"/>
    <property type="match status" value="1"/>
</dbReference>
<dbReference type="AlphaFoldDB" id="A0A939GAV1"/>
<accession>A0A939GAV1</accession>
<evidence type="ECO:0000256" key="5">
    <source>
        <dbReference type="ARBA" id="ARBA00022777"/>
    </source>
</evidence>
<dbReference type="Gene3D" id="3.30.565.10">
    <property type="entry name" value="Histidine kinase-like ATPase, C-terminal domain"/>
    <property type="match status" value="1"/>
</dbReference>
<dbReference type="PANTHER" id="PTHR43711">
    <property type="entry name" value="TWO-COMPONENT HISTIDINE KINASE"/>
    <property type="match status" value="1"/>
</dbReference>
<dbReference type="CDD" id="cd00075">
    <property type="entry name" value="HATPase"/>
    <property type="match status" value="1"/>
</dbReference>
<dbReference type="Gene3D" id="1.10.287.130">
    <property type="match status" value="1"/>
</dbReference>